<dbReference type="EMBL" id="JBEHCU010013469">
    <property type="protein sequence ID" value="KAL1374316.1"/>
    <property type="molecule type" value="Genomic_DNA"/>
</dbReference>
<comment type="caution">
    <text evidence="8">The sequence shown here is derived from an EMBL/GenBank/DDBJ whole genome shotgun (WGS) entry which is preliminary data.</text>
</comment>
<evidence type="ECO:0000256" key="4">
    <source>
        <dbReference type="ARBA" id="ARBA00022833"/>
    </source>
</evidence>
<keyword evidence="4" id="KW-0862">Zinc</keyword>
<dbReference type="AlphaFoldDB" id="A0ABD1CD42"/>
<dbReference type="Gene3D" id="3.30.160.60">
    <property type="entry name" value="Classic Zinc Finger"/>
    <property type="match status" value="3"/>
</dbReference>
<keyword evidence="2" id="KW-0677">Repeat</keyword>
<dbReference type="InterPro" id="IPR013087">
    <property type="entry name" value="Znf_C2H2_type"/>
</dbReference>
<keyword evidence="9" id="KW-1185">Reference proteome</keyword>
<dbReference type="PANTHER" id="PTHR24379">
    <property type="entry name" value="KRAB AND ZINC FINGER DOMAIN-CONTAINING"/>
    <property type="match status" value="1"/>
</dbReference>
<keyword evidence="1" id="KW-0479">Metal-binding</keyword>
<feature type="domain" description="C2H2-type" evidence="7">
    <location>
        <begin position="421"/>
        <end position="448"/>
    </location>
</feature>
<dbReference type="Proteomes" id="UP001562425">
    <property type="component" value="Unassembled WGS sequence"/>
</dbReference>
<name>A0ABD1CD42_CULPP</name>
<feature type="domain" description="C2H2-type" evidence="7">
    <location>
        <begin position="480"/>
        <end position="508"/>
    </location>
</feature>
<feature type="domain" description="C2H2-type" evidence="7">
    <location>
        <begin position="509"/>
        <end position="537"/>
    </location>
</feature>
<organism evidence="8 9">
    <name type="scientific">Culex pipiens pipiens</name>
    <name type="common">Northern house mosquito</name>
    <dbReference type="NCBI Taxonomy" id="38569"/>
    <lineage>
        <taxon>Eukaryota</taxon>
        <taxon>Metazoa</taxon>
        <taxon>Ecdysozoa</taxon>
        <taxon>Arthropoda</taxon>
        <taxon>Hexapoda</taxon>
        <taxon>Insecta</taxon>
        <taxon>Pterygota</taxon>
        <taxon>Neoptera</taxon>
        <taxon>Endopterygota</taxon>
        <taxon>Diptera</taxon>
        <taxon>Nematocera</taxon>
        <taxon>Culicoidea</taxon>
        <taxon>Culicidae</taxon>
        <taxon>Culicinae</taxon>
        <taxon>Culicini</taxon>
        <taxon>Culex</taxon>
        <taxon>Culex</taxon>
    </lineage>
</organism>
<proteinExistence type="predicted"/>
<protein>
    <recommendedName>
        <fullName evidence="7">C2H2-type domain-containing protein</fullName>
    </recommendedName>
</protein>
<feature type="region of interest" description="Disordered" evidence="6">
    <location>
        <begin position="312"/>
        <end position="333"/>
    </location>
</feature>
<evidence type="ECO:0000256" key="6">
    <source>
        <dbReference type="SAM" id="MobiDB-lite"/>
    </source>
</evidence>
<evidence type="ECO:0000256" key="3">
    <source>
        <dbReference type="ARBA" id="ARBA00022771"/>
    </source>
</evidence>
<dbReference type="PROSITE" id="PS00028">
    <property type="entry name" value="ZINC_FINGER_C2H2_1"/>
    <property type="match status" value="3"/>
</dbReference>
<evidence type="ECO:0000256" key="5">
    <source>
        <dbReference type="PROSITE-ProRule" id="PRU00042"/>
    </source>
</evidence>
<dbReference type="InterPro" id="IPR036236">
    <property type="entry name" value="Znf_C2H2_sf"/>
</dbReference>
<dbReference type="GO" id="GO:0008270">
    <property type="term" value="F:zinc ion binding"/>
    <property type="evidence" value="ECO:0007669"/>
    <property type="project" value="UniProtKB-KW"/>
</dbReference>
<gene>
    <name evidence="8" type="ORF">pipiens_018155</name>
</gene>
<dbReference type="PANTHER" id="PTHR24379:SF127">
    <property type="entry name" value="BLOODY FINGERS-RELATED"/>
    <property type="match status" value="1"/>
</dbReference>
<accession>A0ABD1CD42</accession>
<evidence type="ECO:0000256" key="1">
    <source>
        <dbReference type="ARBA" id="ARBA00022723"/>
    </source>
</evidence>
<evidence type="ECO:0000313" key="8">
    <source>
        <dbReference type="EMBL" id="KAL1374316.1"/>
    </source>
</evidence>
<sequence>MSAARRRGTNFQPLEVQALLRACLTHQVEEFRRAGKCTGPLFYDIQREMAARGDFPARPLNHLRAYYTKLERSYKRGRKPYPPEARQIWGRLEGESDVSENDAAWLTLTQKKMIRMSTCTYLTKLELVEVFREALQKDVESITEVKQKAAFESMLVSLHSKKLFLGRNADDLQRAYLRLKKRFLKGKYDSEFPESAVKLWNRVEAVAPESVVDSPEFQNVENGEVDTEAVCSICQGYAFEAKDLFRDVYQNQTYAEIINQTLNVKMLWNGYSSTVICQLCSTYVEGLPVFRNQCRESCDKLNIDLMTKQEPQPSFCETTSGAGTPPNDNEEANSLECKDFQTNDTFDEISVKEETLPVEDSNLQVDAQPDEDPTEDARDMLNFKESRCKYWKRKPKQCELCGKTVLDLKSHINSHYKNKPEACDFCSKRFTNRNQLLTHRNKHTRERKYPCSYCGAVYDSWMGKNYHEKAHIAEINNISYDCDQCEATFSAEKNLRNHVKFKHLNMRKLQCPDCDFSTITKVRLRNHVRSIHSKERPFRCPYCNFTSNSNTGYFIHFKRHKKSGEATEYRIKCGYCEEMFSKDAALEKHIVREHPDRAITV</sequence>
<evidence type="ECO:0000313" key="9">
    <source>
        <dbReference type="Proteomes" id="UP001562425"/>
    </source>
</evidence>
<evidence type="ECO:0000259" key="7">
    <source>
        <dbReference type="PROSITE" id="PS50157"/>
    </source>
</evidence>
<dbReference type="GO" id="GO:0006355">
    <property type="term" value="P:regulation of DNA-templated transcription"/>
    <property type="evidence" value="ECO:0007669"/>
    <property type="project" value="UniProtKB-ARBA"/>
</dbReference>
<dbReference type="SUPFAM" id="SSF57667">
    <property type="entry name" value="beta-beta-alpha zinc fingers"/>
    <property type="match status" value="3"/>
</dbReference>
<dbReference type="SMART" id="SM00355">
    <property type="entry name" value="ZnF_C2H2"/>
    <property type="match status" value="7"/>
</dbReference>
<evidence type="ECO:0000256" key="2">
    <source>
        <dbReference type="ARBA" id="ARBA00022737"/>
    </source>
</evidence>
<reference evidence="8 9" key="1">
    <citation type="submission" date="2024-05" db="EMBL/GenBank/DDBJ databases">
        <title>Culex pipiens pipiens assembly and annotation.</title>
        <authorList>
            <person name="Alout H."/>
            <person name="Durand T."/>
        </authorList>
    </citation>
    <scope>NUCLEOTIDE SEQUENCE [LARGE SCALE GENOMIC DNA]</scope>
    <source>
        <strain evidence="8">HA-2024</strain>
        <tissue evidence="8">Whole body</tissue>
    </source>
</reference>
<feature type="compositionally biased region" description="Polar residues" evidence="6">
    <location>
        <begin position="312"/>
        <end position="322"/>
    </location>
</feature>
<keyword evidence="3 5" id="KW-0863">Zinc-finger</keyword>
<dbReference type="PROSITE" id="PS50157">
    <property type="entry name" value="ZINC_FINGER_C2H2_2"/>
    <property type="match status" value="3"/>
</dbReference>